<dbReference type="Proteomes" id="UP001245370">
    <property type="component" value="Unassembled WGS sequence"/>
</dbReference>
<comment type="caution">
    <text evidence="3">The sequence shown here is derived from an EMBL/GenBank/DDBJ whole genome shotgun (WGS) entry which is preliminary data.</text>
</comment>
<dbReference type="Pfam" id="PF17930">
    <property type="entry name" value="LpxI_N"/>
    <property type="match status" value="1"/>
</dbReference>
<reference evidence="3" key="1">
    <citation type="submission" date="2022-12" db="EMBL/GenBank/DDBJ databases">
        <title>Reference genome sequencing for broad-spectrum identification of bacterial and archaeal isolates by mass spectrometry.</title>
        <authorList>
            <person name="Sekiguchi Y."/>
            <person name="Tourlousse D.M."/>
        </authorList>
    </citation>
    <scope>NUCLEOTIDE SEQUENCE</scope>
    <source>
        <strain evidence="3">301</strain>
    </source>
</reference>
<reference evidence="4 6" key="2">
    <citation type="submission" date="2023-07" db="EMBL/GenBank/DDBJ databases">
        <title>Genomic Encyclopedia of Type Strains, Phase IV (KMG-IV): sequencing the most valuable type-strain genomes for metagenomic binning, comparative biology and taxonomic classification.</title>
        <authorList>
            <person name="Goeker M."/>
        </authorList>
    </citation>
    <scope>NUCLEOTIDE SEQUENCE [LARGE SCALE GENOMIC DNA]</scope>
    <source>
        <strain evidence="4 6">DSM 338</strain>
    </source>
</reference>
<evidence type="ECO:0008006" key="7">
    <source>
        <dbReference type="Google" id="ProtNLM"/>
    </source>
</evidence>
<dbReference type="PANTHER" id="PTHR39962">
    <property type="entry name" value="BLL4848 PROTEIN"/>
    <property type="match status" value="1"/>
</dbReference>
<evidence type="ECO:0000313" key="5">
    <source>
        <dbReference type="Proteomes" id="UP001144397"/>
    </source>
</evidence>
<dbReference type="InterPro" id="IPR043167">
    <property type="entry name" value="LpxI_C_sf"/>
</dbReference>
<name>A0A9W6CG85_XANFL</name>
<dbReference type="InterPro" id="IPR053174">
    <property type="entry name" value="LpxI"/>
</dbReference>
<dbReference type="EMBL" id="BSDO01000002">
    <property type="protein sequence ID" value="GLI21838.1"/>
    <property type="molecule type" value="Genomic_DNA"/>
</dbReference>
<evidence type="ECO:0000313" key="6">
    <source>
        <dbReference type="Proteomes" id="UP001245370"/>
    </source>
</evidence>
<feature type="domain" description="LpxI C-terminal" evidence="1">
    <location>
        <begin position="169"/>
        <end position="305"/>
    </location>
</feature>
<dbReference type="PANTHER" id="PTHR39962:SF1">
    <property type="entry name" value="LPXI FAMILY PROTEIN"/>
    <property type="match status" value="1"/>
</dbReference>
<dbReference type="Gene3D" id="3.40.50.20">
    <property type="match status" value="1"/>
</dbReference>
<evidence type="ECO:0000313" key="3">
    <source>
        <dbReference type="EMBL" id="GLI21838.1"/>
    </source>
</evidence>
<gene>
    <name evidence="4" type="ORF">GGQ86_000859</name>
    <name evidence="3" type="ORF">XFLAVUS301_15120</name>
</gene>
<evidence type="ECO:0000259" key="2">
    <source>
        <dbReference type="Pfam" id="PF17930"/>
    </source>
</evidence>
<proteinExistence type="predicted"/>
<dbReference type="GeneID" id="95762306"/>
<keyword evidence="6" id="KW-1185">Reference proteome</keyword>
<dbReference type="InterPro" id="IPR041255">
    <property type="entry name" value="LpxI_N"/>
</dbReference>
<accession>A0A9W6CG85</accession>
<dbReference type="InterPro" id="IPR010415">
    <property type="entry name" value="LpxI_C"/>
</dbReference>
<dbReference type="Pfam" id="PF06230">
    <property type="entry name" value="LpxI_C"/>
    <property type="match status" value="1"/>
</dbReference>
<evidence type="ECO:0000313" key="4">
    <source>
        <dbReference type="EMBL" id="MDR6332412.1"/>
    </source>
</evidence>
<evidence type="ECO:0000259" key="1">
    <source>
        <dbReference type="Pfam" id="PF06230"/>
    </source>
</evidence>
<dbReference type="RefSeq" id="WP_281806736.1">
    <property type="nucleotide sequence ID" value="NZ_BSDO01000002.1"/>
</dbReference>
<sequence length="313" mass="32125">MGLPGEDGHGRAAGAACGPDAAGLGASQKPNPHGKAPLGIVAGGGSFPAAVAEAAAADGREVVLFLIQGFADPALERWPHHWFRLGSLGSVTSWAKARGVREVVMVGALTRPRMRDLGFDFTMLRLLPRIARLFRGGDNHLLSGVLGLVSEQGFTLVGAHEVAPRLLLPQGVLGALQPTETQEADIARGLDVIRALGPFDVGQGVIVVDGLVAAVEAAEGTDQMLERYGEMRRSGRLRFGTGKGVLVKAPKPGQDRRVDLPSLGPQTVTRAAEVGLAGIAFEAGGAIVPDAQALVEAADAAGLFVAGIGGRGA</sequence>
<protein>
    <recommendedName>
        <fullName evidence="7">DUF1009 domain-containing protein</fullName>
    </recommendedName>
</protein>
<feature type="domain" description="LpxI N-terminal" evidence="2">
    <location>
        <begin position="38"/>
        <end position="166"/>
    </location>
</feature>
<organism evidence="3 5">
    <name type="scientific">Xanthobacter flavus</name>
    <dbReference type="NCBI Taxonomy" id="281"/>
    <lineage>
        <taxon>Bacteria</taxon>
        <taxon>Pseudomonadati</taxon>
        <taxon>Pseudomonadota</taxon>
        <taxon>Alphaproteobacteria</taxon>
        <taxon>Hyphomicrobiales</taxon>
        <taxon>Xanthobacteraceae</taxon>
        <taxon>Xanthobacter</taxon>
    </lineage>
</organism>
<dbReference type="AlphaFoldDB" id="A0A9W6CG85"/>
<dbReference type="EMBL" id="JAVDPY010000001">
    <property type="protein sequence ID" value="MDR6332412.1"/>
    <property type="molecule type" value="Genomic_DNA"/>
</dbReference>
<dbReference type="Gene3D" id="3.40.140.80">
    <property type="match status" value="1"/>
</dbReference>
<dbReference type="Proteomes" id="UP001144397">
    <property type="component" value="Unassembled WGS sequence"/>
</dbReference>